<gene>
    <name evidence="1" type="ORF">CEXT_48521</name>
</gene>
<name>A0AAV4N2Q3_CAEEX</name>
<sequence>MQFAGALIARPVLFRLKGEKRSAMRFPRKTSNSITPRKRNSALLLLTNIKSEKSEQNLKGGNSLLNVENVSQKDPLIKKYDATQPLS</sequence>
<protein>
    <submittedName>
        <fullName evidence="1">Uncharacterized protein</fullName>
    </submittedName>
</protein>
<organism evidence="1 2">
    <name type="scientific">Caerostris extrusa</name>
    <name type="common">Bark spider</name>
    <name type="synonym">Caerostris bankana</name>
    <dbReference type="NCBI Taxonomy" id="172846"/>
    <lineage>
        <taxon>Eukaryota</taxon>
        <taxon>Metazoa</taxon>
        <taxon>Ecdysozoa</taxon>
        <taxon>Arthropoda</taxon>
        <taxon>Chelicerata</taxon>
        <taxon>Arachnida</taxon>
        <taxon>Araneae</taxon>
        <taxon>Araneomorphae</taxon>
        <taxon>Entelegynae</taxon>
        <taxon>Araneoidea</taxon>
        <taxon>Araneidae</taxon>
        <taxon>Caerostris</taxon>
    </lineage>
</organism>
<keyword evidence="2" id="KW-1185">Reference proteome</keyword>
<dbReference type="AlphaFoldDB" id="A0AAV4N2Q3"/>
<proteinExistence type="predicted"/>
<reference evidence="1 2" key="1">
    <citation type="submission" date="2021-06" db="EMBL/GenBank/DDBJ databases">
        <title>Caerostris extrusa draft genome.</title>
        <authorList>
            <person name="Kono N."/>
            <person name="Arakawa K."/>
        </authorList>
    </citation>
    <scope>NUCLEOTIDE SEQUENCE [LARGE SCALE GENOMIC DNA]</scope>
</reference>
<dbReference type="Proteomes" id="UP001054945">
    <property type="component" value="Unassembled WGS sequence"/>
</dbReference>
<accession>A0AAV4N2Q3</accession>
<dbReference type="EMBL" id="BPLR01002834">
    <property type="protein sequence ID" value="GIX78366.1"/>
    <property type="molecule type" value="Genomic_DNA"/>
</dbReference>
<evidence type="ECO:0000313" key="2">
    <source>
        <dbReference type="Proteomes" id="UP001054945"/>
    </source>
</evidence>
<evidence type="ECO:0000313" key="1">
    <source>
        <dbReference type="EMBL" id="GIX78366.1"/>
    </source>
</evidence>
<comment type="caution">
    <text evidence="1">The sequence shown here is derived from an EMBL/GenBank/DDBJ whole genome shotgun (WGS) entry which is preliminary data.</text>
</comment>